<protein>
    <recommendedName>
        <fullName evidence="5">Bulb-type lectin domain-containing protein</fullName>
    </recommendedName>
</protein>
<keyword evidence="4" id="KW-1185">Reference proteome</keyword>
<evidence type="ECO:0000313" key="3">
    <source>
        <dbReference type="EMBL" id="KAG2487655.1"/>
    </source>
</evidence>
<dbReference type="Gene3D" id="2.90.10.10">
    <property type="entry name" value="Bulb-type lectin domain"/>
    <property type="match status" value="1"/>
</dbReference>
<organism evidence="3 4">
    <name type="scientific">Edaphochlamys debaryana</name>
    <dbReference type="NCBI Taxonomy" id="47281"/>
    <lineage>
        <taxon>Eukaryota</taxon>
        <taxon>Viridiplantae</taxon>
        <taxon>Chlorophyta</taxon>
        <taxon>core chlorophytes</taxon>
        <taxon>Chlorophyceae</taxon>
        <taxon>CS clade</taxon>
        <taxon>Chlamydomonadales</taxon>
        <taxon>Chlamydomonadales incertae sedis</taxon>
        <taxon>Edaphochlamys</taxon>
    </lineage>
</organism>
<evidence type="ECO:0000313" key="4">
    <source>
        <dbReference type="Proteomes" id="UP000612055"/>
    </source>
</evidence>
<evidence type="ECO:0008006" key="5">
    <source>
        <dbReference type="Google" id="ProtNLM"/>
    </source>
</evidence>
<feature type="chain" id="PRO_5033008251" description="Bulb-type lectin domain-containing protein" evidence="2">
    <location>
        <begin position="23"/>
        <end position="601"/>
    </location>
</feature>
<name>A0A835XVL1_9CHLO</name>
<dbReference type="Proteomes" id="UP000612055">
    <property type="component" value="Unassembled WGS sequence"/>
</dbReference>
<feature type="signal peptide" evidence="2">
    <location>
        <begin position="1"/>
        <end position="22"/>
    </location>
</feature>
<dbReference type="InterPro" id="IPR035992">
    <property type="entry name" value="Ricin_B-like_lectins"/>
</dbReference>
<feature type="compositionally biased region" description="Pro residues" evidence="1">
    <location>
        <begin position="122"/>
        <end position="148"/>
    </location>
</feature>
<gene>
    <name evidence="3" type="ORF">HYH03_013792</name>
</gene>
<feature type="compositionally biased region" description="Pro residues" evidence="1">
    <location>
        <begin position="159"/>
        <end position="181"/>
    </location>
</feature>
<dbReference type="PROSITE" id="PS50231">
    <property type="entry name" value="RICIN_B_LECTIN"/>
    <property type="match status" value="1"/>
</dbReference>
<dbReference type="InterPro" id="IPR036426">
    <property type="entry name" value="Bulb-type_lectin_dom_sf"/>
</dbReference>
<dbReference type="EMBL" id="JAEHOE010000094">
    <property type="protein sequence ID" value="KAG2487655.1"/>
    <property type="molecule type" value="Genomic_DNA"/>
</dbReference>
<sequence length="601" mass="60735">MAHLVVAVLAACLALSGYSALAEGPGQRKLLEDTACPDVAGYVSKGRFALGFKQGGTFQTGAKAQAYCDATPACTAWSSAGDWTSDREVTGVPSEAPVCLYLRDASAPAGPAPKRQRSPSRSPSPTPTAGPSPSPSPKPSPSPSPSPSPKGGRKKKSPSPKPLPQPITEPLPQPVTEPLPQPVTEPLAQALAQPLPERAGGPELSLAAGATCPAAAAACPATGTPACGLYSKPSGAGSSWACDGLSSPSRAFRLTLDAKTGELAVIRASNSRAVWRSGVAAAPSDAPFALLLSAEGGWRVNHTGGVEAGTVYEDVAQYGTGRFLPSNGGAAKAPFRLQLRDTGVLVLENGGGDTVWASAGPQLVPCTAYERFPFDGDWGVSSACRCACPEGATNVAHPPAARFLAAQCPRLTANDPTRCMALPSPLILMTLTSREAPGALALGAPAAARIAAGAPVTQEAFDPASVNLQFSLVPAARDLALTSTDHYYSVQRHLLRTASPSSDPAAPGLCLAAAGLRAGAAAAWAPCDPAEPRQAFAVTALSQQLAGNLCLSVPGASAAPGAPLALAECAPDASGAGWAVARDQSFMLGADSAEMARLNAL</sequence>
<comment type="caution">
    <text evidence="3">The sequence shown here is derived from an EMBL/GenBank/DDBJ whole genome shotgun (WGS) entry which is preliminary data.</text>
</comment>
<dbReference type="Gene3D" id="2.80.10.50">
    <property type="match status" value="1"/>
</dbReference>
<keyword evidence="2" id="KW-0732">Signal</keyword>
<accession>A0A835XVL1</accession>
<evidence type="ECO:0000256" key="1">
    <source>
        <dbReference type="SAM" id="MobiDB-lite"/>
    </source>
</evidence>
<feature type="region of interest" description="Disordered" evidence="1">
    <location>
        <begin position="106"/>
        <end position="181"/>
    </location>
</feature>
<dbReference type="AlphaFoldDB" id="A0A835XVL1"/>
<evidence type="ECO:0000256" key="2">
    <source>
        <dbReference type="SAM" id="SignalP"/>
    </source>
</evidence>
<dbReference type="SUPFAM" id="SSF50370">
    <property type="entry name" value="Ricin B-like lectins"/>
    <property type="match status" value="1"/>
</dbReference>
<reference evidence="3" key="1">
    <citation type="journal article" date="2020" name="bioRxiv">
        <title>Comparative genomics of Chlamydomonas.</title>
        <authorList>
            <person name="Craig R.J."/>
            <person name="Hasan A.R."/>
            <person name="Ness R.W."/>
            <person name="Keightley P.D."/>
        </authorList>
    </citation>
    <scope>NUCLEOTIDE SEQUENCE</scope>
    <source>
        <strain evidence="3">CCAP 11/70</strain>
    </source>
</reference>
<proteinExistence type="predicted"/>